<evidence type="ECO:0000256" key="4">
    <source>
        <dbReference type="ARBA" id="ARBA00022801"/>
    </source>
</evidence>
<keyword evidence="15" id="KW-1185">Reference proteome</keyword>
<keyword evidence="7 11" id="KW-0067">ATP-binding</keyword>
<keyword evidence="3 11" id="KW-0227">DNA damage</keyword>
<dbReference type="InterPro" id="IPR050534">
    <property type="entry name" value="Coronavir_polyprotein_1ab"/>
</dbReference>
<evidence type="ECO:0000259" key="12">
    <source>
        <dbReference type="Pfam" id="PF13538"/>
    </source>
</evidence>
<dbReference type="SUPFAM" id="SSF52540">
    <property type="entry name" value="P-loop containing nucleoside triphosphate hydrolases"/>
    <property type="match status" value="2"/>
</dbReference>
<sequence>MTAPAMAELRVAHGVTGILHTFNEAGVLNLADVHTAHRITRLGGDESEPVQLALALTVRALRLGSVCIDLNTVGDTAAADGEDPVDITALPWPQPEQWRAACDHSPLVARGTDAPPGRPLRLANDLLYLDRYWHEEDRIRRELRQRAATDPPVDLPRLRSSLDRLFPDADRQRHAAAVSALRAVSVLAGGPGTGKTTTIARLLAVLHDQPGDPPRIALAAPTGKAAARLQEAVQQVTATLTDADRAGITDLHASTLHRLLGRRPGTRTGFRHDRTNRLPYDVVVVDETSMVPLTLMARLLEAVRPDARLILVGDPDQLASVEAGAVLGDLVHAHGTPDLRLESHLREVGAVPAGAEPTINGVVVLDRTWRFGGAIAELARHIRAGDADQVIDVLRRAPDGIEFVDTGTLADRRPTGLDGLRADILSTSRVLTDAARRGDVDAALYGLDTHRLLCAHRRGPYGVSRWTTEIETWLATDPRPSEEDSEWYPGRPLIVTANDYDLGLYNGDTGVVVRDGGGVRAAFARGGAPVLVPPSRLSDVQTVYAMTIHRGQGSQFHRVSLILPPAESPLLTRELLYTAITRARSHVRILGTEDAVRAAVQRPITRASGLRHTLTTAIGGPA</sequence>
<dbReference type="InterPro" id="IPR027417">
    <property type="entry name" value="P-loop_NTPase"/>
</dbReference>
<proteinExistence type="inferred from homology"/>
<keyword evidence="4 11" id="KW-0378">Hydrolase</keyword>
<keyword evidence="5 11" id="KW-0347">Helicase</keyword>
<evidence type="ECO:0000256" key="8">
    <source>
        <dbReference type="ARBA" id="ARBA00023125"/>
    </source>
</evidence>
<evidence type="ECO:0000259" key="13">
    <source>
        <dbReference type="Pfam" id="PF21185"/>
    </source>
</evidence>
<dbReference type="NCBIfam" id="TIGR01447">
    <property type="entry name" value="recD"/>
    <property type="match status" value="1"/>
</dbReference>
<comment type="miscellaneous">
    <text evidence="11">In the RecBCD complex, RecB has a slow 3'-5' helicase, an exonuclease activity and loads RecA onto ssDNA, RecD has a fast 5'-3' helicase activity, while RecC stimulates the ATPase and processivity of the RecB helicase and contributes to recognition of the Chi site.</text>
</comment>
<dbReference type="EMBL" id="JAHXZI010000026">
    <property type="protein sequence ID" value="MBW6439282.1"/>
    <property type="molecule type" value="Genomic_DNA"/>
</dbReference>
<organism evidence="14 15">
    <name type="scientific">Actinoplanes hulinensis</name>
    <dbReference type="NCBI Taxonomy" id="1144547"/>
    <lineage>
        <taxon>Bacteria</taxon>
        <taxon>Bacillati</taxon>
        <taxon>Actinomycetota</taxon>
        <taxon>Actinomycetes</taxon>
        <taxon>Micromonosporales</taxon>
        <taxon>Micromonosporaceae</taxon>
        <taxon>Actinoplanes</taxon>
    </lineage>
</organism>
<accession>A0ABS7BEI0</accession>
<comment type="similarity">
    <text evidence="11">Belongs to the RecD family.</text>
</comment>
<dbReference type="EC" id="5.6.2.3" evidence="11"/>
<dbReference type="RefSeq" id="WP_220148441.1">
    <property type="nucleotide sequence ID" value="NZ_JAHXZI010000026.1"/>
</dbReference>
<comment type="subunit">
    <text evidence="11">Heterotrimer of RecB, RecC and RecD. All subunits contribute to DNA-binding.</text>
</comment>
<evidence type="ECO:0000256" key="2">
    <source>
        <dbReference type="ARBA" id="ARBA00022741"/>
    </source>
</evidence>
<dbReference type="CDD" id="cd18809">
    <property type="entry name" value="SF1_C_RecD"/>
    <property type="match status" value="1"/>
</dbReference>
<keyword evidence="10 11" id="KW-0413">Isomerase</keyword>
<dbReference type="GO" id="GO:0008854">
    <property type="term" value="F:exodeoxyribonuclease V activity"/>
    <property type="evidence" value="ECO:0007669"/>
    <property type="project" value="UniProtKB-EC"/>
</dbReference>
<dbReference type="Pfam" id="PF21185">
    <property type="entry name" value="RecD_N"/>
    <property type="match status" value="1"/>
</dbReference>
<comment type="catalytic activity">
    <reaction evidence="11">
        <text>ATP + H2O = ADP + phosphate + H(+)</text>
        <dbReference type="Rhea" id="RHEA:13065"/>
        <dbReference type="ChEBI" id="CHEBI:15377"/>
        <dbReference type="ChEBI" id="CHEBI:15378"/>
        <dbReference type="ChEBI" id="CHEBI:30616"/>
        <dbReference type="ChEBI" id="CHEBI:43474"/>
        <dbReference type="ChEBI" id="CHEBI:456216"/>
        <dbReference type="EC" id="5.6.2.3"/>
    </reaction>
</comment>
<evidence type="ECO:0000256" key="5">
    <source>
        <dbReference type="ARBA" id="ARBA00022806"/>
    </source>
</evidence>
<dbReference type="CDD" id="cd17933">
    <property type="entry name" value="DEXSc_RecD-like"/>
    <property type="match status" value="1"/>
</dbReference>
<feature type="domain" description="RecBCD enzyme subunit RecD N-terminal" evidence="13">
    <location>
        <begin position="24"/>
        <end position="128"/>
    </location>
</feature>
<evidence type="ECO:0000313" key="15">
    <source>
        <dbReference type="Proteomes" id="UP001519863"/>
    </source>
</evidence>
<evidence type="ECO:0000256" key="3">
    <source>
        <dbReference type="ARBA" id="ARBA00022763"/>
    </source>
</evidence>
<reference evidence="14 15" key="1">
    <citation type="journal article" date="2013" name="Antonie Van Leeuwenhoek">
        <title>Actinoplanes hulinensis sp. nov., a novel actinomycete isolated from soybean root (Glycine max (L.) Merr).</title>
        <authorList>
            <person name="Shen Y."/>
            <person name="Liu C."/>
            <person name="Wang X."/>
            <person name="Zhao J."/>
            <person name="Jia F."/>
            <person name="Zhang Y."/>
            <person name="Wang L."/>
            <person name="Yang D."/>
            <person name="Xiang W."/>
        </authorList>
    </citation>
    <scope>NUCLEOTIDE SEQUENCE [LARGE SCALE GENOMIC DNA]</scope>
    <source>
        <strain evidence="14 15">NEAU-M9</strain>
    </source>
</reference>
<evidence type="ECO:0000256" key="10">
    <source>
        <dbReference type="ARBA" id="ARBA00023235"/>
    </source>
</evidence>
<comment type="caution">
    <text evidence="14">The sequence shown here is derived from an EMBL/GenBank/DDBJ whole genome shotgun (WGS) entry which is preliminary data.</text>
</comment>
<evidence type="ECO:0000313" key="14">
    <source>
        <dbReference type="EMBL" id="MBW6439282.1"/>
    </source>
</evidence>
<evidence type="ECO:0000256" key="6">
    <source>
        <dbReference type="ARBA" id="ARBA00022839"/>
    </source>
</evidence>
<keyword evidence="1 11" id="KW-0540">Nuclease</keyword>
<dbReference type="Pfam" id="PF13245">
    <property type="entry name" value="AAA_19"/>
    <property type="match status" value="1"/>
</dbReference>
<keyword evidence="9 11" id="KW-0234">DNA repair</keyword>
<name>A0ABS7BEI0_9ACTN</name>
<dbReference type="InterPro" id="IPR027785">
    <property type="entry name" value="UvrD-like_helicase_C"/>
</dbReference>
<evidence type="ECO:0000256" key="1">
    <source>
        <dbReference type="ARBA" id="ARBA00022722"/>
    </source>
</evidence>
<dbReference type="InterPro" id="IPR041851">
    <property type="entry name" value="RecD_N_sf"/>
</dbReference>
<keyword evidence="2 11" id="KW-0547">Nucleotide-binding</keyword>
<dbReference type="Pfam" id="PF13538">
    <property type="entry name" value="UvrD_C_2"/>
    <property type="match status" value="1"/>
</dbReference>
<dbReference type="Gene3D" id="3.40.50.300">
    <property type="entry name" value="P-loop containing nucleotide triphosphate hydrolases"/>
    <property type="match status" value="3"/>
</dbReference>
<dbReference type="Proteomes" id="UP001519863">
    <property type="component" value="Unassembled WGS sequence"/>
</dbReference>
<dbReference type="PANTHER" id="PTHR43788:SF6">
    <property type="entry name" value="DNA HELICASE B"/>
    <property type="match status" value="1"/>
</dbReference>
<feature type="binding site" evidence="11">
    <location>
        <begin position="189"/>
        <end position="196"/>
    </location>
    <ligand>
        <name>ATP</name>
        <dbReference type="ChEBI" id="CHEBI:30616"/>
    </ligand>
</feature>
<evidence type="ECO:0000256" key="11">
    <source>
        <dbReference type="HAMAP-Rule" id="MF_01487"/>
    </source>
</evidence>
<gene>
    <name evidence="11 14" type="primary">recD</name>
    <name evidence="14" type="ORF">KZ829_36720</name>
</gene>
<comment type="function">
    <text evidence="11">A helicase/nuclease that prepares dsDNA breaks (DSB) for recombinational DNA repair. Binds to DSBs and unwinds DNA via a highly rapid and processive ATP-dependent bidirectional helicase activity. Unwinds dsDNA until it encounters a Chi (crossover hotspot instigator) sequence from the 3' direction. Cuts ssDNA a few nucleotides 3' to the Chi site. The properties and activities of the enzyme are changed at Chi. The Chi-altered holoenzyme produces a long 3'-ssDNA overhang and facilitates RecA-binding to the ssDNA for homologous DNA recombination and repair. Holoenzyme degrades any linearized DNA that is unable to undergo homologous recombination. In the holoenzyme this subunit has ssDNA-dependent ATPase and 5'-3' helicase activity. When added to pre-assembled RecBC greatly stimulates nuclease activity and augments holoenzyme processivity. Negatively regulates the RecA-loading ability of RecBCD.</text>
</comment>
<feature type="domain" description="UvrD-like helicase C-terminal" evidence="12">
    <location>
        <begin position="543"/>
        <end position="589"/>
    </location>
</feature>
<dbReference type="InterPro" id="IPR049550">
    <property type="entry name" value="RecD_N"/>
</dbReference>
<dbReference type="Gene3D" id="1.10.10.1020">
    <property type="entry name" value="RecBCD complex, subunit RecD, N-terminal domain"/>
    <property type="match status" value="1"/>
</dbReference>
<evidence type="ECO:0000256" key="7">
    <source>
        <dbReference type="ARBA" id="ARBA00022840"/>
    </source>
</evidence>
<dbReference type="PANTHER" id="PTHR43788">
    <property type="entry name" value="DNA2/NAM7 HELICASE FAMILY MEMBER"/>
    <property type="match status" value="1"/>
</dbReference>
<dbReference type="InterPro" id="IPR006344">
    <property type="entry name" value="RecD"/>
</dbReference>
<evidence type="ECO:0000256" key="9">
    <source>
        <dbReference type="ARBA" id="ARBA00023204"/>
    </source>
</evidence>
<keyword evidence="8 11" id="KW-0238">DNA-binding</keyword>
<protein>
    <recommendedName>
        <fullName evidence="11">RecBCD enzyme subunit RecD</fullName>
        <ecNumber evidence="11">5.6.2.3</ecNumber>
    </recommendedName>
    <alternativeName>
        <fullName evidence="11">DNA 5'-3' helicase subunit RecD</fullName>
    </alternativeName>
    <alternativeName>
        <fullName evidence="11">Exonuclease V subunit RecD</fullName>
        <shortName evidence="11">ExoV subunit RecD</shortName>
    </alternativeName>
    <alternativeName>
        <fullName evidence="11">Helicase/nuclease RecBCD subunit RecD</fullName>
    </alternativeName>
</protein>
<dbReference type="HAMAP" id="MF_01487">
    <property type="entry name" value="RecD"/>
    <property type="match status" value="1"/>
</dbReference>
<keyword evidence="6 11" id="KW-0269">Exonuclease</keyword>